<dbReference type="Proteomes" id="UP000054538">
    <property type="component" value="Unassembled WGS sequence"/>
</dbReference>
<gene>
    <name evidence="1" type="ORF">PAXRUDRAFT_154071</name>
</gene>
<name>A0A0D0CHV5_9AGAM</name>
<evidence type="ECO:0000313" key="2">
    <source>
        <dbReference type="Proteomes" id="UP000054538"/>
    </source>
</evidence>
<sequence length="62" mass="6961">VNEMYCNTLHGQLAKQEEKKQKGTGSGKLVGDSLPQLLSGDNFYEKVVTHKEEQWKVAKLKA</sequence>
<accession>A0A0D0CHV5</accession>
<feature type="non-terminal residue" evidence="1">
    <location>
        <position position="1"/>
    </location>
</feature>
<evidence type="ECO:0000313" key="1">
    <source>
        <dbReference type="EMBL" id="KIK82287.1"/>
    </source>
</evidence>
<proteinExistence type="predicted"/>
<dbReference type="OrthoDB" id="3269232at2759"/>
<dbReference type="HOGENOM" id="CLU_208807_0_0_1"/>
<reference evidence="1 2" key="1">
    <citation type="submission" date="2014-04" db="EMBL/GenBank/DDBJ databases">
        <authorList>
            <consortium name="DOE Joint Genome Institute"/>
            <person name="Kuo A."/>
            <person name="Kohler A."/>
            <person name="Jargeat P."/>
            <person name="Nagy L.G."/>
            <person name="Floudas D."/>
            <person name="Copeland A."/>
            <person name="Barry K.W."/>
            <person name="Cichocki N."/>
            <person name="Veneault-Fourrey C."/>
            <person name="LaButti K."/>
            <person name="Lindquist E.A."/>
            <person name="Lipzen A."/>
            <person name="Lundell T."/>
            <person name="Morin E."/>
            <person name="Murat C."/>
            <person name="Sun H."/>
            <person name="Tunlid A."/>
            <person name="Henrissat B."/>
            <person name="Grigoriev I.V."/>
            <person name="Hibbett D.S."/>
            <person name="Martin F."/>
            <person name="Nordberg H.P."/>
            <person name="Cantor M.N."/>
            <person name="Hua S.X."/>
        </authorList>
    </citation>
    <scope>NUCLEOTIDE SEQUENCE [LARGE SCALE GENOMIC DNA]</scope>
    <source>
        <strain evidence="1 2">Ve08.2h10</strain>
    </source>
</reference>
<dbReference type="EMBL" id="KN825647">
    <property type="protein sequence ID" value="KIK82287.1"/>
    <property type="molecule type" value="Genomic_DNA"/>
</dbReference>
<keyword evidence="2" id="KW-1185">Reference proteome</keyword>
<reference evidence="2" key="2">
    <citation type="submission" date="2015-01" db="EMBL/GenBank/DDBJ databases">
        <title>Evolutionary Origins and Diversification of the Mycorrhizal Mutualists.</title>
        <authorList>
            <consortium name="DOE Joint Genome Institute"/>
            <consortium name="Mycorrhizal Genomics Consortium"/>
            <person name="Kohler A."/>
            <person name="Kuo A."/>
            <person name="Nagy L.G."/>
            <person name="Floudas D."/>
            <person name="Copeland A."/>
            <person name="Barry K.W."/>
            <person name="Cichocki N."/>
            <person name="Veneault-Fourrey C."/>
            <person name="LaButti K."/>
            <person name="Lindquist E.A."/>
            <person name="Lipzen A."/>
            <person name="Lundell T."/>
            <person name="Morin E."/>
            <person name="Murat C."/>
            <person name="Riley R."/>
            <person name="Ohm R."/>
            <person name="Sun H."/>
            <person name="Tunlid A."/>
            <person name="Henrissat B."/>
            <person name="Grigoriev I.V."/>
            <person name="Hibbett D.S."/>
            <person name="Martin F."/>
        </authorList>
    </citation>
    <scope>NUCLEOTIDE SEQUENCE [LARGE SCALE GENOMIC DNA]</scope>
    <source>
        <strain evidence="2">Ve08.2h10</strain>
    </source>
</reference>
<organism evidence="1 2">
    <name type="scientific">Paxillus rubicundulus Ve08.2h10</name>
    <dbReference type="NCBI Taxonomy" id="930991"/>
    <lineage>
        <taxon>Eukaryota</taxon>
        <taxon>Fungi</taxon>
        <taxon>Dikarya</taxon>
        <taxon>Basidiomycota</taxon>
        <taxon>Agaricomycotina</taxon>
        <taxon>Agaricomycetes</taxon>
        <taxon>Agaricomycetidae</taxon>
        <taxon>Boletales</taxon>
        <taxon>Paxilineae</taxon>
        <taxon>Paxillaceae</taxon>
        <taxon>Paxillus</taxon>
    </lineage>
</organism>
<dbReference type="AlphaFoldDB" id="A0A0D0CHV5"/>
<dbReference type="InParanoid" id="A0A0D0CHV5"/>
<protein>
    <submittedName>
        <fullName evidence="1">Uncharacterized protein</fullName>
    </submittedName>
</protein>